<evidence type="ECO:0000313" key="3">
    <source>
        <dbReference type="Proteomes" id="UP000217250"/>
    </source>
</evidence>
<dbReference type="SUPFAM" id="SSF53720">
    <property type="entry name" value="ALDH-like"/>
    <property type="match status" value="1"/>
</dbReference>
<dbReference type="Pfam" id="PF05893">
    <property type="entry name" value="LuxC"/>
    <property type="match status" value="1"/>
</dbReference>
<dbReference type="GO" id="GO:0003995">
    <property type="term" value="F:acyl-CoA dehydrogenase activity"/>
    <property type="evidence" value="ECO:0007669"/>
    <property type="project" value="InterPro"/>
</dbReference>
<dbReference type="OrthoDB" id="1522941at2"/>
<evidence type="ECO:0000256" key="1">
    <source>
        <dbReference type="ARBA" id="ARBA00022857"/>
    </source>
</evidence>
<dbReference type="EMBL" id="CP022386">
    <property type="protein sequence ID" value="ATA85926.1"/>
    <property type="molecule type" value="Genomic_DNA"/>
</dbReference>
<keyword evidence="1" id="KW-0521">NADP</keyword>
<name>A0A250FPJ0_9FLAO</name>
<evidence type="ECO:0000313" key="2">
    <source>
        <dbReference type="EMBL" id="ATA85926.1"/>
    </source>
</evidence>
<dbReference type="RefSeq" id="WP_095909383.1">
    <property type="nucleotide sequence ID" value="NZ_CP022386.1"/>
</dbReference>
<accession>A0A250FPJ0</accession>
<organism evidence="2 3">
    <name type="scientific">Capnocytophaga gingivalis</name>
    <dbReference type="NCBI Taxonomy" id="1017"/>
    <lineage>
        <taxon>Bacteria</taxon>
        <taxon>Pseudomonadati</taxon>
        <taxon>Bacteroidota</taxon>
        <taxon>Flavobacteriia</taxon>
        <taxon>Flavobacteriales</taxon>
        <taxon>Flavobacteriaceae</taxon>
        <taxon>Capnocytophaga</taxon>
    </lineage>
</organism>
<protein>
    <submittedName>
        <fullName evidence="2">Acyl-CoA reductase</fullName>
    </submittedName>
</protein>
<dbReference type="KEGG" id="cgh:CGC50_01380"/>
<reference evidence="3" key="1">
    <citation type="submission" date="2017-06" db="EMBL/GenBank/DDBJ databases">
        <title>Capnocytophaga spp. assemblies.</title>
        <authorList>
            <person name="Gulvik C.A."/>
        </authorList>
    </citation>
    <scope>NUCLEOTIDE SEQUENCE [LARGE SCALE GENOMIC DNA]</scope>
    <source>
        <strain evidence="3">H1496</strain>
    </source>
</reference>
<gene>
    <name evidence="2" type="ORF">CGC50_01380</name>
</gene>
<dbReference type="Proteomes" id="UP000217250">
    <property type="component" value="Chromosome"/>
</dbReference>
<dbReference type="GO" id="GO:0008218">
    <property type="term" value="P:bioluminescence"/>
    <property type="evidence" value="ECO:0007669"/>
    <property type="project" value="InterPro"/>
</dbReference>
<dbReference type="AlphaFoldDB" id="A0A250FPJ0"/>
<proteinExistence type="predicted"/>
<dbReference type="InterPro" id="IPR016161">
    <property type="entry name" value="Ald_DH/histidinol_DH"/>
</dbReference>
<sequence>MSKIQAFTALGTRLKEYFSLGEKAPIYPRMEAALERASLHNAWFDRDNCLFALQHWAECLTQEQLQRWLSAYSFEGKTPKRVALILAGNIPMVGFHDLLCVILSGNKAVVKLSSHDTVLLPFIAQELTEIAPEMEEFISFTQERLTDFEAVIATGSNNTARYFEYYFTGKPHIIRRNRNSVAILTGKETPKELYRLGEDIFRYFGLGCRSVSKLFVPRDYDFAPFFEAIYPYHTLLDHQKYINNYDYNKAVYLMSLCPLLENGFLLLKEDEKYASPIATLFYERYDDLTILSRRLEKERELLQCVVGSKEIPEAIPFGQTQVPSLTDYADGVDTLAFLNSIN</sequence>
<dbReference type="InterPro" id="IPR008670">
    <property type="entry name" value="CoA_reduct_LuxC"/>
</dbReference>
<dbReference type="GeneID" id="84807218"/>